<evidence type="ECO:0000313" key="2">
    <source>
        <dbReference type="Proteomes" id="UP001428817"/>
    </source>
</evidence>
<keyword evidence="2" id="KW-1185">Reference proteome</keyword>
<evidence type="ECO:0000313" key="1">
    <source>
        <dbReference type="EMBL" id="GAA5154322.1"/>
    </source>
</evidence>
<name>A0ABP9PYF5_9PSEU</name>
<sequence>MRGSPQEDNGVYSQDVNTAERIEALLGSYDSCDLECDGMTRIFSTILLQHGIPHDPYFGRIIYEPSSVEVVHYWIRLRDGLMVDYRARMWLGDSQDVPHGVFRAEDYEQVRYEGQSIELLPLSDNLFRVLVKL</sequence>
<gene>
    <name evidence="1" type="ORF">GCM10023321_25930</name>
</gene>
<dbReference type="EMBL" id="BAABJP010000008">
    <property type="protein sequence ID" value="GAA5154322.1"/>
    <property type="molecule type" value="Genomic_DNA"/>
</dbReference>
<dbReference type="Proteomes" id="UP001428817">
    <property type="component" value="Unassembled WGS sequence"/>
</dbReference>
<reference evidence="2" key="1">
    <citation type="journal article" date="2019" name="Int. J. Syst. Evol. Microbiol.">
        <title>The Global Catalogue of Microorganisms (GCM) 10K type strain sequencing project: providing services to taxonomists for standard genome sequencing and annotation.</title>
        <authorList>
            <consortium name="The Broad Institute Genomics Platform"/>
            <consortium name="The Broad Institute Genome Sequencing Center for Infectious Disease"/>
            <person name="Wu L."/>
            <person name="Ma J."/>
        </authorList>
    </citation>
    <scope>NUCLEOTIDE SEQUENCE [LARGE SCALE GENOMIC DNA]</scope>
    <source>
        <strain evidence="2">JCM 18303</strain>
    </source>
</reference>
<accession>A0ABP9PYF5</accession>
<comment type="caution">
    <text evidence="1">The sequence shown here is derived from an EMBL/GenBank/DDBJ whole genome shotgun (WGS) entry which is preliminary data.</text>
</comment>
<protein>
    <submittedName>
        <fullName evidence="1">Uncharacterized protein</fullName>
    </submittedName>
</protein>
<proteinExistence type="predicted"/>
<organism evidence="1 2">
    <name type="scientific">Pseudonocardia eucalypti</name>
    <dbReference type="NCBI Taxonomy" id="648755"/>
    <lineage>
        <taxon>Bacteria</taxon>
        <taxon>Bacillati</taxon>
        <taxon>Actinomycetota</taxon>
        <taxon>Actinomycetes</taxon>
        <taxon>Pseudonocardiales</taxon>
        <taxon>Pseudonocardiaceae</taxon>
        <taxon>Pseudonocardia</taxon>
    </lineage>
</organism>